<dbReference type="EMBL" id="JAEPCM010000860">
    <property type="protein sequence ID" value="MCG7949190.1"/>
    <property type="molecule type" value="Genomic_DNA"/>
</dbReference>
<name>A0A9E4N7Z3_9GAMM</name>
<sequence length="43" mass="5092">GEWAERIGWPKFFEKTGLPFTKYHIDNWRGGRSNLNASAHIRF</sequence>
<protein>
    <submittedName>
        <fullName evidence="1">Dissimilatory-type sulfite reductase subunit beta</fullName>
    </submittedName>
</protein>
<evidence type="ECO:0000313" key="2">
    <source>
        <dbReference type="Proteomes" id="UP000886667"/>
    </source>
</evidence>
<gene>
    <name evidence="1" type="ORF">JAZ07_22870</name>
</gene>
<feature type="non-terminal residue" evidence="1">
    <location>
        <position position="1"/>
    </location>
</feature>
<proteinExistence type="predicted"/>
<reference evidence="1" key="1">
    <citation type="journal article" date="2021" name="Proc. Natl. Acad. Sci. U.S.A.">
        <title>Global biogeography of chemosynthetic symbionts reveals both localized and globally distributed symbiont groups. .</title>
        <authorList>
            <person name="Osvatic J.T."/>
            <person name="Wilkins L.G.E."/>
            <person name="Leibrecht L."/>
            <person name="Leray M."/>
            <person name="Zauner S."/>
            <person name="Polzin J."/>
            <person name="Camacho Y."/>
            <person name="Gros O."/>
            <person name="van Gils J.A."/>
            <person name="Eisen J.A."/>
            <person name="Petersen J.M."/>
            <person name="Yuen B."/>
        </authorList>
    </citation>
    <scope>NUCLEOTIDE SEQUENCE</scope>
    <source>
        <strain evidence="1">MAGclacostrist064TRANS</strain>
    </source>
</reference>
<organism evidence="1 2">
    <name type="scientific">Candidatus Thiodiazotropha taylori</name>
    <dbReference type="NCBI Taxonomy" id="2792791"/>
    <lineage>
        <taxon>Bacteria</taxon>
        <taxon>Pseudomonadati</taxon>
        <taxon>Pseudomonadota</taxon>
        <taxon>Gammaproteobacteria</taxon>
        <taxon>Chromatiales</taxon>
        <taxon>Sedimenticolaceae</taxon>
        <taxon>Candidatus Thiodiazotropha</taxon>
    </lineage>
</organism>
<evidence type="ECO:0000313" key="1">
    <source>
        <dbReference type="EMBL" id="MCG7949190.1"/>
    </source>
</evidence>
<dbReference type="AlphaFoldDB" id="A0A9E4N7Z3"/>
<comment type="caution">
    <text evidence="1">The sequence shown here is derived from an EMBL/GenBank/DDBJ whole genome shotgun (WGS) entry which is preliminary data.</text>
</comment>
<dbReference type="Proteomes" id="UP000886667">
    <property type="component" value="Unassembled WGS sequence"/>
</dbReference>
<accession>A0A9E4N7Z3</accession>